<dbReference type="Proteomes" id="UP000595446">
    <property type="component" value="Chromosome"/>
</dbReference>
<name>A0A7R7TUF7_9MYCO</name>
<dbReference type="EMBL" id="AP024237">
    <property type="protein sequence ID" value="BCO34981.1"/>
    <property type="molecule type" value="Genomic_DNA"/>
</dbReference>
<evidence type="ECO:0000313" key="1">
    <source>
        <dbReference type="EMBL" id="BCO34981.1"/>
    </source>
</evidence>
<proteinExistence type="predicted"/>
<dbReference type="PANTHER" id="PTHR42305:SF1">
    <property type="entry name" value="MEMBRANE PROTEIN RV1733C-RELATED"/>
    <property type="match status" value="1"/>
</dbReference>
<dbReference type="AlphaFoldDB" id="A0A7R7TUF7"/>
<reference evidence="1 2" key="1">
    <citation type="submission" date="2020-12" db="EMBL/GenBank/DDBJ databases">
        <title>Complete genome sequence of Mycobacterium heckeshornense JCM 15655T, closely related to a pathogenic non-tuberculous mycobacterial species Mycobacterium xenopi.</title>
        <authorList>
            <person name="Yoshida M."/>
            <person name="Fukano H."/>
            <person name="Asakura T."/>
            <person name="Suzuki M."/>
            <person name="Hoshino Y."/>
        </authorList>
    </citation>
    <scope>NUCLEOTIDE SEQUENCE [LARGE SCALE GENOMIC DNA]</scope>
    <source>
        <strain evidence="1 2">JCM 15655</strain>
    </source>
</reference>
<gene>
    <name evidence="1" type="ORF">MHEC_14140</name>
</gene>
<sequence length="208" mass="22603">MLRSVDTSAEKMETFTLRPDAWPGIRAFSRNPLVRPCDRVEAAVVTIGVLVILITAACAGALGTIVHEARAHTYAQEAESRYPVTATAIEDGVMTGTPQSAYVRVRVRWQSSGVSHVDSAFWHEPVKAGAALPIWIDHDGNRIDAPSPVSRAGIDAVGVAVVTWVTIVLAVVGVIRNVQNRVSRIRDVEWERDIRSLVDNGGHSSRPH</sequence>
<accession>A0A7R7TUF7</accession>
<organism evidence="1 2">
    <name type="scientific">Mycobacterium heckeshornense</name>
    <dbReference type="NCBI Taxonomy" id="110505"/>
    <lineage>
        <taxon>Bacteria</taxon>
        <taxon>Bacillati</taxon>
        <taxon>Actinomycetota</taxon>
        <taxon>Actinomycetes</taxon>
        <taxon>Mycobacteriales</taxon>
        <taxon>Mycobacteriaceae</taxon>
        <taxon>Mycobacterium</taxon>
    </lineage>
</organism>
<evidence type="ECO:0000313" key="2">
    <source>
        <dbReference type="Proteomes" id="UP000595446"/>
    </source>
</evidence>
<dbReference type="InterPro" id="IPR039708">
    <property type="entry name" value="MT1774/Rv1733c-like"/>
</dbReference>
<keyword evidence="2" id="KW-1185">Reference proteome</keyword>
<dbReference type="PANTHER" id="PTHR42305">
    <property type="entry name" value="MEMBRANE PROTEIN RV1733C-RELATED"/>
    <property type="match status" value="1"/>
</dbReference>
<protein>
    <submittedName>
        <fullName evidence="1">Membrane protein</fullName>
    </submittedName>
</protein>